<comment type="caution">
    <text evidence="1">The sequence shown here is derived from an EMBL/GenBank/DDBJ whole genome shotgun (WGS) entry which is preliminary data.</text>
</comment>
<accession>A0ACA9NJ21</accession>
<evidence type="ECO:0000313" key="1">
    <source>
        <dbReference type="EMBL" id="CAG8658061.1"/>
    </source>
</evidence>
<feature type="non-terminal residue" evidence="1">
    <location>
        <position position="39"/>
    </location>
</feature>
<dbReference type="EMBL" id="CAJVPM010025480">
    <property type="protein sequence ID" value="CAG8658061.1"/>
    <property type="molecule type" value="Genomic_DNA"/>
</dbReference>
<name>A0ACA9NJ21_9GLOM</name>
<feature type="non-terminal residue" evidence="1">
    <location>
        <position position="1"/>
    </location>
</feature>
<dbReference type="Proteomes" id="UP000789860">
    <property type="component" value="Unassembled WGS sequence"/>
</dbReference>
<gene>
    <name evidence="1" type="ORF">SCALOS_LOCUS8923</name>
</gene>
<sequence>NVDLDLLQELLDGSFRGESNEPVNKCFTVLHNSSKKTYC</sequence>
<organism evidence="1 2">
    <name type="scientific">Scutellospora calospora</name>
    <dbReference type="NCBI Taxonomy" id="85575"/>
    <lineage>
        <taxon>Eukaryota</taxon>
        <taxon>Fungi</taxon>
        <taxon>Fungi incertae sedis</taxon>
        <taxon>Mucoromycota</taxon>
        <taxon>Glomeromycotina</taxon>
        <taxon>Glomeromycetes</taxon>
        <taxon>Diversisporales</taxon>
        <taxon>Gigasporaceae</taxon>
        <taxon>Scutellospora</taxon>
    </lineage>
</organism>
<reference evidence="1" key="1">
    <citation type="submission" date="2021-06" db="EMBL/GenBank/DDBJ databases">
        <authorList>
            <person name="Kallberg Y."/>
            <person name="Tangrot J."/>
            <person name="Rosling A."/>
        </authorList>
    </citation>
    <scope>NUCLEOTIDE SEQUENCE</scope>
    <source>
        <strain evidence="1">AU212A</strain>
    </source>
</reference>
<keyword evidence="2" id="KW-1185">Reference proteome</keyword>
<protein>
    <submittedName>
        <fullName evidence="1">3609_t:CDS:1</fullName>
    </submittedName>
</protein>
<evidence type="ECO:0000313" key="2">
    <source>
        <dbReference type="Proteomes" id="UP000789860"/>
    </source>
</evidence>
<proteinExistence type="predicted"/>